<reference evidence="2" key="1">
    <citation type="submission" date="2017-10" db="EMBL/GenBank/DDBJ databases">
        <authorList>
            <person name="Armitage A.D."/>
            <person name="Barbara D.J."/>
            <person name="Woodhall J.W."/>
            <person name="Sreenivasaprasad S."/>
            <person name="Lane C.R."/>
            <person name="Clarkson J.P."/>
            <person name="Harrison R.J."/>
        </authorList>
    </citation>
    <scope>NUCLEOTIDE SEQUENCE</scope>
    <source>
        <strain evidence="2">FERA 1164</strain>
        <strain evidence="3">FERA 635</strain>
    </source>
</reference>
<evidence type="ECO:0000313" key="2">
    <source>
        <dbReference type="EMBL" id="RYN16653.1"/>
    </source>
</evidence>
<feature type="transmembrane region" description="Helical" evidence="1">
    <location>
        <begin position="256"/>
        <end position="275"/>
    </location>
</feature>
<name>A0A4Q4S6W2_9PLEO</name>
<dbReference type="OrthoDB" id="5412502at2759"/>
<dbReference type="Proteomes" id="UP000293195">
    <property type="component" value="Unassembled WGS sequence"/>
</dbReference>
<accession>A0A4Q4S6W2</accession>
<feature type="transmembrane region" description="Helical" evidence="1">
    <location>
        <begin position="151"/>
        <end position="171"/>
    </location>
</feature>
<sequence length="408" mass="44938">MHWLQPEGDGRITLNALRLGVIGFVAILGEGSVLANAQVLTLTTWIFLPCLFPAPHAFMRPARPTLLAPVPGFVTGIFSGNHRNNVNYIGNIVCDANDLLPHSVRAVEIKRTSNQPIRLKTLAPLSIVLFLGSSLSILLLGLSIWREDGMSILATIFLSCLSSLIGLANKWTLRLPKRMIKQGEIPRGDVVVRYPKGSFLIVRCDEIVARELYFAPETIEYLVQHDAAYRILSLVGTMLLMSGVIALANAQIELQIAWAGSYMLIGSSYWILAALPGKVHWDTSCYTVSSECLSDSNMTKKGYPSENSTFTQALWKAIVVIKNTDWVGRSDACPDTPAWSDWLSAARACSKDAREAEEKVKGVKTWAVPAWNAQSYLAEVLDKQAKMDVKNMGEGEDEVDDRTACSLR</sequence>
<gene>
    <name evidence="2" type="ORF">AA0115_g12226</name>
    <name evidence="3" type="ORF">AA0119_g13062</name>
</gene>
<dbReference type="AlphaFoldDB" id="A0A4Q4S6W2"/>
<feature type="transmembrane region" description="Helical" evidence="1">
    <location>
        <begin position="12"/>
        <end position="29"/>
    </location>
</feature>
<keyword evidence="5" id="KW-1185">Reference proteome</keyword>
<dbReference type="Proteomes" id="UP000292340">
    <property type="component" value="Unassembled WGS sequence"/>
</dbReference>
<dbReference type="EMBL" id="PDXB01000070">
    <property type="protein sequence ID" value="RYN16653.1"/>
    <property type="molecule type" value="Genomic_DNA"/>
</dbReference>
<feature type="transmembrane region" description="Helical" evidence="1">
    <location>
        <begin position="121"/>
        <end position="145"/>
    </location>
</feature>
<organism evidence="2 4">
    <name type="scientific">Alternaria tenuissima</name>
    <dbReference type="NCBI Taxonomy" id="119927"/>
    <lineage>
        <taxon>Eukaryota</taxon>
        <taxon>Fungi</taxon>
        <taxon>Dikarya</taxon>
        <taxon>Ascomycota</taxon>
        <taxon>Pezizomycotina</taxon>
        <taxon>Dothideomycetes</taxon>
        <taxon>Pleosporomycetidae</taxon>
        <taxon>Pleosporales</taxon>
        <taxon>Pleosporineae</taxon>
        <taxon>Pleosporaceae</taxon>
        <taxon>Alternaria</taxon>
        <taxon>Alternaria sect. Alternaria</taxon>
        <taxon>Alternaria alternata complex</taxon>
    </lineage>
</organism>
<evidence type="ECO:0000313" key="4">
    <source>
        <dbReference type="Proteomes" id="UP000292340"/>
    </source>
</evidence>
<evidence type="ECO:0000313" key="5">
    <source>
        <dbReference type="Proteomes" id="UP000293195"/>
    </source>
</evidence>
<reference evidence="2" key="2">
    <citation type="journal article" date="2019" name="bioRxiv">
        <title>Genomics, evolutionary history and diagnostics of the Alternaria alternata species group including apple and Asian pear pathotypes.</title>
        <authorList>
            <person name="Armitage A.D."/>
            <person name="Cockerton H.M."/>
            <person name="Sreenivasaprasad S."/>
            <person name="Woodhall J.W."/>
            <person name="Lane C.R."/>
            <person name="Harrison R.J."/>
            <person name="Clarkson J.P."/>
        </authorList>
    </citation>
    <scope>NUCLEOTIDE SEQUENCE</scope>
    <source>
        <strain evidence="2">FERA 1164</strain>
        <strain evidence="3">FERA 635</strain>
    </source>
</reference>
<keyword evidence="1" id="KW-1133">Transmembrane helix</keyword>
<comment type="caution">
    <text evidence="2">The sequence shown here is derived from an EMBL/GenBank/DDBJ whole genome shotgun (WGS) entry which is preliminary data.</text>
</comment>
<keyword evidence="1" id="KW-0472">Membrane</keyword>
<proteinExistence type="predicted"/>
<keyword evidence="1" id="KW-0812">Transmembrane</keyword>
<evidence type="ECO:0000256" key="1">
    <source>
        <dbReference type="SAM" id="Phobius"/>
    </source>
</evidence>
<dbReference type="EMBL" id="PDXF01000161">
    <property type="protein sequence ID" value="RYN85846.1"/>
    <property type="molecule type" value="Genomic_DNA"/>
</dbReference>
<feature type="transmembrane region" description="Helical" evidence="1">
    <location>
        <begin position="231"/>
        <end position="250"/>
    </location>
</feature>
<evidence type="ECO:0000313" key="3">
    <source>
        <dbReference type="EMBL" id="RYN85846.1"/>
    </source>
</evidence>
<protein>
    <submittedName>
        <fullName evidence="2">Uncharacterized protein</fullName>
    </submittedName>
</protein>